<dbReference type="SUPFAM" id="SSF50249">
    <property type="entry name" value="Nucleic acid-binding proteins"/>
    <property type="match status" value="3"/>
</dbReference>
<feature type="region of interest" description="Disordered" evidence="7">
    <location>
        <begin position="1013"/>
        <end position="1039"/>
    </location>
</feature>
<dbReference type="InterPro" id="IPR050180">
    <property type="entry name" value="RNR_Ribonuclease"/>
</dbReference>
<dbReference type="SMART" id="SM00955">
    <property type="entry name" value="RNB"/>
    <property type="match status" value="1"/>
</dbReference>
<dbReference type="FunFam" id="2.40.50.140:FF:000493">
    <property type="entry name" value="DIS3 exonuclease 2"/>
    <property type="match status" value="1"/>
</dbReference>
<accession>A0AAD5LMY0</accession>
<dbReference type="Pfam" id="PF17877">
    <property type="entry name" value="Dis3l2_C_term"/>
    <property type="match status" value="1"/>
</dbReference>
<feature type="compositionally biased region" description="Basic and acidic residues" evidence="7">
    <location>
        <begin position="1024"/>
        <end position="1039"/>
    </location>
</feature>
<dbReference type="EMBL" id="WJBH02000003">
    <property type="protein sequence ID" value="KAI9560763.1"/>
    <property type="molecule type" value="Genomic_DNA"/>
</dbReference>
<evidence type="ECO:0000256" key="7">
    <source>
        <dbReference type="SAM" id="MobiDB-lite"/>
    </source>
</evidence>
<dbReference type="PANTHER" id="PTHR23355:SF9">
    <property type="entry name" value="DIS3-LIKE EXONUCLEASE 2"/>
    <property type="match status" value="1"/>
</dbReference>
<evidence type="ECO:0000313" key="10">
    <source>
        <dbReference type="Proteomes" id="UP000820818"/>
    </source>
</evidence>
<dbReference type="InterPro" id="IPR041505">
    <property type="entry name" value="Dis3_CSD2"/>
</dbReference>
<keyword evidence="2" id="KW-0540">Nuclease</keyword>
<gene>
    <name evidence="9" type="ORF">GHT06_011715</name>
</gene>
<dbReference type="Gene3D" id="2.40.50.140">
    <property type="entry name" value="Nucleic acid-binding proteins"/>
    <property type="match status" value="1"/>
</dbReference>
<feature type="compositionally biased region" description="Basic residues" evidence="7">
    <location>
        <begin position="148"/>
        <end position="160"/>
    </location>
</feature>
<dbReference type="Pfam" id="PF17216">
    <property type="entry name" value="Rrp44_CSD1"/>
    <property type="match status" value="1"/>
</dbReference>
<evidence type="ECO:0000256" key="6">
    <source>
        <dbReference type="RuleBase" id="RU003901"/>
    </source>
</evidence>
<keyword evidence="5" id="KW-0694">RNA-binding</keyword>
<dbReference type="Proteomes" id="UP000820818">
    <property type="component" value="Linkage Group LG3"/>
</dbReference>
<dbReference type="GO" id="GO:0003723">
    <property type="term" value="F:RNA binding"/>
    <property type="evidence" value="ECO:0007669"/>
    <property type="project" value="UniProtKB-KW"/>
</dbReference>
<dbReference type="Gene3D" id="2.40.50.690">
    <property type="match status" value="1"/>
</dbReference>
<dbReference type="PROSITE" id="PS01175">
    <property type="entry name" value="RIBONUCLEASE_II"/>
    <property type="match status" value="1"/>
</dbReference>
<comment type="similarity">
    <text evidence="1 6">Belongs to the RNR ribonuclease family.</text>
</comment>
<dbReference type="PANTHER" id="PTHR23355">
    <property type="entry name" value="RIBONUCLEASE"/>
    <property type="match status" value="1"/>
</dbReference>
<dbReference type="GO" id="GO:0000932">
    <property type="term" value="C:P-body"/>
    <property type="evidence" value="ECO:0007669"/>
    <property type="project" value="TreeGrafter"/>
</dbReference>
<dbReference type="InterPro" id="IPR022966">
    <property type="entry name" value="RNase_II/R_CS"/>
</dbReference>
<feature type="compositionally biased region" description="Basic residues" evidence="7">
    <location>
        <begin position="1278"/>
        <end position="1290"/>
    </location>
</feature>
<proteinExistence type="inferred from homology"/>
<keyword evidence="4" id="KW-0269">Exonuclease</keyword>
<evidence type="ECO:0000256" key="4">
    <source>
        <dbReference type="ARBA" id="ARBA00022839"/>
    </source>
</evidence>
<evidence type="ECO:0000256" key="5">
    <source>
        <dbReference type="ARBA" id="ARBA00022884"/>
    </source>
</evidence>
<dbReference type="Gene3D" id="2.40.50.700">
    <property type="match status" value="1"/>
</dbReference>
<evidence type="ECO:0000313" key="9">
    <source>
        <dbReference type="EMBL" id="KAI9560763.1"/>
    </source>
</evidence>
<reference evidence="9 10" key="1">
    <citation type="submission" date="2022-05" db="EMBL/GenBank/DDBJ databases">
        <title>A multi-omics perspective on studying reproductive biology in Daphnia sinensis.</title>
        <authorList>
            <person name="Jia J."/>
        </authorList>
    </citation>
    <scope>NUCLEOTIDE SEQUENCE [LARGE SCALE GENOMIC DNA]</scope>
    <source>
        <strain evidence="9 10">WSL</strain>
    </source>
</reference>
<feature type="region of interest" description="Disordered" evidence="7">
    <location>
        <begin position="1080"/>
        <end position="1106"/>
    </location>
</feature>
<evidence type="ECO:0000256" key="2">
    <source>
        <dbReference type="ARBA" id="ARBA00022722"/>
    </source>
</evidence>
<dbReference type="GO" id="GO:0010587">
    <property type="term" value="P:miRNA catabolic process"/>
    <property type="evidence" value="ECO:0007669"/>
    <property type="project" value="TreeGrafter"/>
</dbReference>
<feature type="region of interest" description="Disordered" evidence="7">
    <location>
        <begin position="1263"/>
        <end position="1313"/>
    </location>
</feature>
<feature type="region of interest" description="Disordered" evidence="7">
    <location>
        <begin position="97"/>
        <end position="119"/>
    </location>
</feature>
<feature type="region of interest" description="Disordered" evidence="7">
    <location>
        <begin position="137"/>
        <end position="209"/>
    </location>
</feature>
<dbReference type="InterPro" id="IPR041093">
    <property type="entry name" value="Dis3l2-like_C"/>
</dbReference>
<dbReference type="InterPro" id="IPR001900">
    <property type="entry name" value="RNase_II/R"/>
</dbReference>
<name>A0AAD5LMY0_9CRUS</name>
<sequence>MAQSISKNSTPQRPSQNKSFENYWDEKDVEEGLLNGSLFEGVLRINPKNYKEAYISAPDGTEDFLIEGLLHRNRALNGDVVVCKVLTVQPENKCEKINGQSLTSQSNQPSKQSTPKNVMEQSKMKENILKMAVNEALDQKSSDIHGPRNTKPKSQRKKKKLKEENSNDIHDTSTELLGKSIPPQTPSELGETESAVEEKKKRIRRSKKKKNVMVEGLATQLTASCAIGDSVVTTTNIATKAVVKIAAQSTPVTIIDEIVEISQQSSNLPRKIAKVVFIKELKHSRCAIGSLKQWPYGQSGPIPSWILFSPKDHRIPRLKIPFTSALATCLSHPNMLYLARIDSWEDVNHPLGSLCYFIGQSGDIEAETIALLLEHEVDYGQFPQEVFESLPSLPWSISPEEIRKRRDFREECIFTIDPADARDLDDAVSGRFLRMAEDGITKLYQVSVHIADVSFFVQNNTVLDDIASRRATSTYLVDRVIPMLPSVLCEHICSLNPGEDRLAFSVEWTVNDKGEILEEWFGRSIIRSCVKLSYDHAQTVIEGRDISNWPVIKGPYPTSEICKSILVLQELAGHLRKKRMDQGALRIDLPRLAFSMDWETRTPIGFRVYELKESNRLIEEFMLLANMRVAEKIYGAFPALAVLRSHPPPPTHKLEQLAETLQTIGIHLDVTSSATLQESLLRYGQGSTDPISMGRNLVISNLLAKPMKCASYICSGIVKKEEHFRHYALSVPFYTHFTSPIRRYPDILVHRLLSAALEQETLDHWDQNVIKRLLDNCNSRKLAAKALQETHSELHLANLIRKSGSIEVKGIVLAVLDHSVDVVLIYLGIIRRLYIEKLPLKMTHEKLNGIGKLTLMWDPQSAGEQPTRQVISVFSLLEILLVPHTENDKLDFTLLLQRPTNTPQKKKFIVISAIGGTDHIATSESSSGFAVNSTITISPLPKGVIIGKKQDVLDSQNGRNAVIDAVELIDPKASEQVLELIVKIAEHPAIWKQIHRVLETLEANNAAYSQRIDASRTESSWTNKRLERPGDKRNDVPDDKMAVISNTTSSGISPSHSLETAFQRWRDVLFAAKESHLTHPQLEASGLQSNSEPKTEQDVQRRWSSTGVLNQPEQLRSEKNFEERLSEIEDELKKLSKLSRTFPLKMKHLSTTGRQQEKRGKIKTSKILTRNGAYQNRSVIGDDSKPVIRTHPKFQYHKVHNTTNQPGTSSLLGPNYWKKIASLKHNGSNPTSRRNSFVAVSITAPAGDKHERDESLIANVQQQGMLGTEPNKSDFGKPCKKLHYTRKQNKQRPLNSRQSSNSKDQSVDYITNG</sequence>
<feature type="domain" description="RNB" evidence="8">
    <location>
        <begin position="405"/>
        <end position="759"/>
    </location>
</feature>
<keyword evidence="10" id="KW-1185">Reference proteome</keyword>
<feature type="compositionally biased region" description="Basic and acidic residues" evidence="7">
    <location>
        <begin position="137"/>
        <end position="146"/>
    </location>
</feature>
<dbReference type="GO" id="GO:0000175">
    <property type="term" value="F:3'-5'-RNA exonuclease activity"/>
    <property type="evidence" value="ECO:0007669"/>
    <property type="project" value="TreeGrafter"/>
</dbReference>
<feature type="compositionally biased region" description="Polar residues" evidence="7">
    <location>
        <begin position="1291"/>
        <end position="1313"/>
    </location>
</feature>
<dbReference type="Pfam" id="PF00773">
    <property type="entry name" value="RNB"/>
    <property type="match status" value="1"/>
</dbReference>
<dbReference type="InterPro" id="IPR033771">
    <property type="entry name" value="Rrp44_CSD1"/>
</dbReference>
<organism evidence="9 10">
    <name type="scientific">Daphnia sinensis</name>
    <dbReference type="NCBI Taxonomy" id="1820382"/>
    <lineage>
        <taxon>Eukaryota</taxon>
        <taxon>Metazoa</taxon>
        <taxon>Ecdysozoa</taxon>
        <taxon>Arthropoda</taxon>
        <taxon>Crustacea</taxon>
        <taxon>Branchiopoda</taxon>
        <taxon>Diplostraca</taxon>
        <taxon>Cladocera</taxon>
        <taxon>Anomopoda</taxon>
        <taxon>Daphniidae</taxon>
        <taxon>Daphnia</taxon>
        <taxon>Daphnia similis group</taxon>
    </lineage>
</organism>
<evidence type="ECO:0000256" key="1">
    <source>
        <dbReference type="ARBA" id="ARBA00005785"/>
    </source>
</evidence>
<dbReference type="Pfam" id="PF17849">
    <property type="entry name" value="OB_Dis3"/>
    <property type="match status" value="1"/>
</dbReference>
<dbReference type="GO" id="GO:0006402">
    <property type="term" value="P:mRNA catabolic process"/>
    <property type="evidence" value="ECO:0007669"/>
    <property type="project" value="TreeGrafter"/>
</dbReference>
<keyword evidence="3" id="KW-0378">Hydrolase</keyword>
<feature type="compositionally biased region" description="Polar residues" evidence="7">
    <location>
        <begin position="98"/>
        <end position="119"/>
    </location>
</feature>
<feature type="compositionally biased region" description="Basic and acidic residues" evidence="7">
    <location>
        <begin position="161"/>
        <end position="173"/>
    </location>
</feature>
<evidence type="ECO:0000256" key="3">
    <source>
        <dbReference type="ARBA" id="ARBA00022801"/>
    </source>
</evidence>
<evidence type="ECO:0000259" key="8">
    <source>
        <dbReference type="SMART" id="SM00955"/>
    </source>
</evidence>
<comment type="caution">
    <text evidence="9">The sequence shown here is derived from an EMBL/GenBank/DDBJ whole genome shotgun (WGS) entry which is preliminary data.</text>
</comment>
<protein>
    <recommendedName>
        <fullName evidence="8">RNB domain-containing protein</fullName>
    </recommendedName>
</protein>
<dbReference type="InterPro" id="IPR012340">
    <property type="entry name" value="NA-bd_OB-fold"/>
</dbReference>